<keyword evidence="3" id="KW-1185">Reference proteome</keyword>
<reference evidence="2 3" key="1">
    <citation type="submission" date="2016-10" db="EMBL/GenBank/DDBJ databases">
        <authorList>
            <person name="Varghese N."/>
            <person name="Submissions S."/>
        </authorList>
    </citation>
    <scope>NUCLEOTIDE SEQUENCE [LARGE SCALE GENOMIC DNA]</scope>
    <source>
        <strain evidence="2 3">DSM 1361</strain>
    </source>
</reference>
<proteinExistence type="predicted"/>
<name>A0A662ZF79_9GAMM</name>
<keyword evidence="1" id="KW-0812">Transmembrane</keyword>
<dbReference type="NCBIfam" id="TIGR02532">
    <property type="entry name" value="IV_pilin_GFxxxE"/>
    <property type="match status" value="1"/>
</dbReference>
<protein>
    <submittedName>
        <fullName evidence="2">Prepilin-type N-terminal cleavage/methylation domain-containing protein</fullName>
    </submittedName>
</protein>
<keyword evidence="1" id="KW-1133">Transmembrane helix</keyword>
<organism evidence="2 3">
    <name type="scientific">Ruminobacter amylophilus</name>
    <dbReference type="NCBI Taxonomy" id="867"/>
    <lineage>
        <taxon>Bacteria</taxon>
        <taxon>Pseudomonadati</taxon>
        <taxon>Pseudomonadota</taxon>
        <taxon>Gammaproteobacteria</taxon>
        <taxon>Aeromonadales</taxon>
        <taxon>Succinivibrionaceae</taxon>
        <taxon>Ruminobacter</taxon>
    </lineage>
</organism>
<evidence type="ECO:0000313" key="3">
    <source>
        <dbReference type="Proteomes" id="UP000243745"/>
    </source>
</evidence>
<dbReference type="InterPro" id="IPR012902">
    <property type="entry name" value="N_methyl_site"/>
</dbReference>
<dbReference type="Pfam" id="PF07963">
    <property type="entry name" value="N_methyl"/>
    <property type="match status" value="1"/>
</dbReference>
<keyword evidence="1" id="KW-0472">Membrane</keyword>
<dbReference type="Proteomes" id="UP000243745">
    <property type="component" value="Unassembled WGS sequence"/>
</dbReference>
<accession>A0A662ZF79</accession>
<evidence type="ECO:0000256" key="1">
    <source>
        <dbReference type="SAM" id="Phobius"/>
    </source>
</evidence>
<gene>
    <name evidence="2" type="ORF">SAMN02910344_00526</name>
</gene>
<dbReference type="EMBL" id="FOXF01000005">
    <property type="protein sequence ID" value="SFP13252.1"/>
    <property type="molecule type" value="Genomic_DNA"/>
</dbReference>
<dbReference type="RefSeq" id="WP_031578198.1">
    <property type="nucleotide sequence ID" value="NZ_FOXF01000005.1"/>
</dbReference>
<feature type="transmembrane region" description="Helical" evidence="1">
    <location>
        <begin position="12"/>
        <end position="31"/>
    </location>
</feature>
<sequence length="264" mass="28901">MKRNKAFTLIELVVVMVLLGVAGGVTVSFLWQGTKMYVGISSRTQLAAISHNLFARLRIQIENSMPYSISVSENIYSSGSGAMLSLTIPVERYRVADIKEGQYLYLPLAENDVLCSSGLSNYRLKYLKLDHSYGVLELKNVMTPDDVSVSSSCTAGVYKVKVTSFGDDPYISGGTVMYLTDSQSDKKYYQSTQGHLFYKQGDGSAVPLNNPAEGEHGAKVDIFKLNDGTYSNGQNGVTVSVKLSSGDDFITVSQRFELHSSVDF</sequence>
<evidence type="ECO:0000313" key="2">
    <source>
        <dbReference type="EMBL" id="SFP13252.1"/>
    </source>
</evidence>
<dbReference type="AlphaFoldDB" id="A0A662ZF79"/>